<dbReference type="SUPFAM" id="SSF57701">
    <property type="entry name" value="Zn2/Cys6 DNA-binding domain"/>
    <property type="match status" value="1"/>
</dbReference>
<dbReference type="GeneID" id="27313318"/>
<dbReference type="PANTHER" id="PTHR47784:SF9">
    <property type="entry name" value="ZN(II)2CYS6 TRANSCRIPTION FACTOR (EUROFUNG)"/>
    <property type="match status" value="1"/>
</dbReference>
<dbReference type="STRING" id="253628.A0A0D1XMA5"/>
<dbReference type="PROSITE" id="PS00463">
    <property type="entry name" value="ZN2_CY6_FUNGAL_1"/>
    <property type="match status" value="1"/>
</dbReference>
<dbReference type="VEuPathDB" id="FungiDB:PV09_05345"/>
<dbReference type="PROSITE" id="PS50048">
    <property type="entry name" value="ZN2_CY6_FUNGAL_2"/>
    <property type="match status" value="1"/>
</dbReference>
<protein>
    <recommendedName>
        <fullName evidence="2">Zn(2)-C6 fungal-type domain-containing protein</fullName>
    </recommendedName>
</protein>
<dbReference type="SMART" id="SM00066">
    <property type="entry name" value="GAL4"/>
    <property type="match status" value="1"/>
</dbReference>
<name>A0A0D1XMA5_9PEZI</name>
<dbReference type="Pfam" id="PF00172">
    <property type="entry name" value="Zn_clus"/>
    <property type="match status" value="1"/>
</dbReference>
<evidence type="ECO:0000313" key="4">
    <source>
        <dbReference type="Proteomes" id="UP000053259"/>
    </source>
</evidence>
<dbReference type="InParanoid" id="A0A0D1XMA5"/>
<evidence type="ECO:0000256" key="1">
    <source>
        <dbReference type="ARBA" id="ARBA00023242"/>
    </source>
</evidence>
<proteinExistence type="predicted"/>
<dbReference type="Gene3D" id="4.10.240.10">
    <property type="entry name" value="Zn(2)-C6 fungal-type DNA-binding domain"/>
    <property type="match status" value="1"/>
</dbReference>
<dbReference type="GO" id="GO:0001228">
    <property type="term" value="F:DNA-binding transcription activator activity, RNA polymerase II-specific"/>
    <property type="evidence" value="ECO:0007669"/>
    <property type="project" value="TreeGrafter"/>
</dbReference>
<sequence>MAPDAEANPPLRTRKRRAHKKSRNGCRNCKLRRVKCDETKPSCKNCDRFMVACNYDTKHADLEPQYARTSDQLRALPILDPVSLNAALLGMINSSLLTNYPQGYGEPLQLELSDLDKLRRWQNRTVLTIGSPAVARIYQKEIIKSVAKYPYLMHSVLALTTKHDRFLSSDPNGDPKSKALEYFHYGRSASLFNQTLSQHKESNSSTEDDALWSTAVFLGSLASGTVDGDSPEDVWPLKDGTTGEALGWLKVHEGLRLLWYLSQPFAQGRMFHELVNTPDHRFMISKLDPYIQSGIEGVPDDFVALCGLNENSTVENNPYQKAVRTLIPLIDLDWNGANRLKFMGFTAMMDARYKQLLRDKDTAALVLLAWWYALVLRSPWYMSKRAKLECKSICIYLGRRCPENELVQRMLRFPRKKTGLIGEEQPPERIEVLTPSPWNATKSYGTDTVLWLRPRILGDA</sequence>
<organism evidence="3 4">
    <name type="scientific">Verruconis gallopava</name>
    <dbReference type="NCBI Taxonomy" id="253628"/>
    <lineage>
        <taxon>Eukaryota</taxon>
        <taxon>Fungi</taxon>
        <taxon>Dikarya</taxon>
        <taxon>Ascomycota</taxon>
        <taxon>Pezizomycotina</taxon>
        <taxon>Dothideomycetes</taxon>
        <taxon>Pleosporomycetidae</taxon>
        <taxon>Venturiales</taxon>
        <taxon>Sympoventuriaceae</taxon>
        <taxon>Verruconis</taxon>
    </lineage>
</organism>
<gene>
    <name evidence="3" type="ORF">PV09_05345</name>
</gene>
<dbReference type="InterPro" id="IPR036864">
    <property type="entry name" value="Zn2-C6_fun-type_DNA-bd_sf"/>
</dbReference>
<feature type="domain" description="Zn(2)-C6 fungal-type" evidence="2">
    <location>
        <begin position="25"/>
        <end position="55"/>
    </location>
</feature>
<evidence type="ECO:0000259" key="2">
    <source>
        <dbReference type="PROSITE" id="PS50048"/>
    </source>
</evidence>
<dbReference type="RefSeq" id="XP_016213460.1">
    <property type="nucleotide sequence ID" value="XM_016358841.1"/>
</dbReference>
<dbReference type="AlphaFoldDB" id="A0A0D1XMA5"/>
<dbReference type="EMBL" id="KN847544">
    <property type="protein sequence ID" value="KIW03591.1"/>
    <property type="molecule type" value="Genomic_DNA"/>
</dbReference>
<dbReference type="InterPro" id="IPR001138">
    <property type="entry name" value="Zn2Cys6_DnaBD"/>
</dbReference>
<dbReference type="Proteomes" id="UP000053259">
    <property type="component" value="Unassembled WGS sequence"/>
</dbReference>
<dbReference type="CDD" id="cd00067">
    <property type="entry name" value="GAL4"/>
    <property type="match status" value="1"/>
</dbReference>
<dbReference type="PANTHER" id="PTHR47784">
    <property type="entry name" value="STEROL UPTAKE CONTROL PROTEIN 2"/>
    <property type="match status" value="1"/>
</dbReference>
<evidence type="ECO:0000313" key="3">
    <source>
        <dbReference type="EMBL" id="KIW03591.1"/>
    </source>
</evidence>
<reference evidence="3 4" key="1">
    <citation type="submission" date="2015-01" db="EMBL/GenBank/DDBJ databases">
        <title>The Genome Sequence of Ochroconis gallopava CBS43764.</title>
        <authorList>
            <consortium name="The Broad Institute Genomics Platform"/>
            <person name="Cuomo C."/>
            <person name="de Hoog S."/>
            <person name="Gorbushina A."/>
            <person name="Stielow B."/>
            <person name="Teixiera M."/>
            <person name="Abouelleil A."/>
            <person name="Chapman S.B."/>
            <person name="Priest M."/>
            <person name="Young S.K."/>
            <person name="Wortman J."/>
            <person name="Nusbaum C."/>
            <person name="Birren B."/>
        </authorList>
    </citation>
    <scope>NUCLEOTIDE SEQUENCE [LARGE SCALE GENOMIC DNA]</scope>
    <source>
        <strain evidence="3 4">CBS 43764</strain>
    </source>
</reference>
<dbReference type="HOGENOM" id="CLU_024934_9_2_1"/>
<dbReference type="GO" id="GO:0008270">
    <property type="term" value="F:zinc ion binding"/>
    <property type="evidence" value="ECO:0007669"/>
    <property type="project" value="InterPro"/>
</dbReference>
<keyword evidence="1" id="KW-0539">Nucleus</keyword>
<dbReference type="InterPro" id="IPR053157">
    <property type="entry name" value="Sterol_Uptake_Regulator"/>
</dbReference>
<accession>A0A0D1XMA5</accession>
<dbReference type="OrthoDB" id="416217at2759"/>
<keyword evidence="4" id="KW-1185">Reference proteome</keyword>